<feature type="transmembrane region" description="Helical" evidence="7">
    <location>
        <begin position="73"/>
        <end position="95"/>
    </location>
</feature>
<accession>A0A504J8X4</accession>
<feature type="transmembrane region" description="Helical" evidence="7">
    <location>
        <begin position="158"/>
        <end position="177"/>
    </location>
</feature>
<keyword evidence="4 7" id="KW-1133">Transmembrane helix</keyword>
<comment type="caution">
    <text evidence="8">The sequence shown here is derived from an EMBL/GenBank/DDBJ whole genome shotgun (WGS) entry which is preliminary data.</text>
</comment>
<proteinExistence type="inferred from homology"/>
<dbReference type="GO" id="GO:0005412">
    <property type="term" value="F:D-glucose:sodium symporter activity"/>
    <property type="evidence" value="ECO:0007669"/>
    <property type="project" value="TreeGrafter"/>
</dbReference>
<evidence type="ECO:0000256" key="2">
    <source>
        <dbReference type="ARBA" id="ARBA00006434"/>
    </source>
</evidence>
<evidence type="ECO:0000313" key="8">
    <source>
        <dbReference type="EMBL" id="TPN84013.1"/>
    </source>
</evidence>
<name>A0A504J8X4_9FLAO</name>
<keyword evidence="5 7" id="KW-0472">Membrane</keyword>
<dbReference type="PANTHER" id="PTHR11819:SF195">
    <property type="entry name" value="SODIUM_GLUCOSE COTRANSPORTER 4"/>
    <property type="match status" value="1"/>
</dbReference>
<dbReference type="GO" id="GO:0005886">
    <property type="term" value="C:plasma membrane"/>
    <property type="evidence" value="ECO:0007669"/>
    <property type="project" value="TreeGrafter"/>
</dbReference>
<keyword evidence="9" id="KW-1185">Reference proteome</keyword>
<keyword evidence="3 7" id="KW-0812">Transmembrane</keyword>
<dbReference type="InterPro" id="IPR038377">
    <property type="entry name" value="Na/Glc_symporter_sf"/>
</dbReference>
<reference evidence="8 9" key="1">
    <citation type="submission" date="2019-06" db="EMBL/GenBank/DDBJ databases">
        <authorList>
            <person name="Meng X."/>
        </authorList>
    </citation>
    <scope>NUCLEOTIDE SEQUENCE [LARGE SCALE GENOMIC DNA]</scope>
    <source>
        <strain evidence="8 9">M625</strain>
    </source>
</reference>
<evidence type="ECO:0000256" key="4">
    <source>
        <dbReference type="ARBA" id="ARBA00022989"/>
    </source>
</evidence>
<dbReference type="NCBIfam" id="TIGR00813">
    <property type="entry name" value="sss"/>
    <property type="match status" value="1"/>
</dbReference>
<dbReference type="Pfam" id="PF00474">
    <property type="entry name" value="SSF"/>
    <property type="match status" value="1"/>
</dbReference>
<feature type="transmembrane region" description="Helical" evidence="7">
    <location>
        <begin position="379"/>
        <end position="397"/>
    </location>
</feature>
<dbReference type="PROSITE" id="PS50283">
    <property type="entry name" value="NA_SOLUT_SYMP_3"/>
    <property type="match status" value="1"/>
</dbReference>
<protein>
    <submittedName>
        <fullName evidence="8">Solute:sodium symporter family transporter</fullName>
    </submittedName>
</protein>
<evidence type="ECO:0000256" key="5">
    <source>
        <dbReference type="ARBA" id="ARBA00023136"/>
    </source>
</evidence>
<evidence type="ECO:0000256" key="7">
    <source>
        <dbReference type="SAM" id="Phobius"/>
    </source>
</evidence>
<feature type="transmembrane region" description="Helical" evidence="7">
    <location>
        <begin position="189"/>
        <end position="209"/>
    </location>
</feature>
<feature type="transmembrane region" description="Helical" evidence="7">
    <location>
        <begin position="34"/>
        <end position="53"/>
    </location>
</feature>
<dbReference type="CDD" id="cd10328">
    <property type="entry name" value="SLC5sbd_YidK"/>
    <property type="match status" value="1"/>
</dbReference>
<dbReference type="AlphaFoldDB" id="A0A504J8X4"/>
<feature type="transmembrane region" description="Helical" evidence="7">
    <location>
        <begin position="321"/>
        <end position="340"/>
    </location>
</feature>
<dbReference type="InterPro" id="IPR001734">
    <property type="entry name" value="Na/solute_symporter"/>
</dbReference>
<gene>
    <name evidence="8" type="ORF">FHK87_18800</name>
</gene>
<feature type="transmembrane region" description="Helical" evidence="7">
    <location>
        <begin position="505"/>
        <end position="524"/>
    </location>
</feature>
<sequence>MGIISFLGFTLLVAVISFIATRKTDENSSDGYFLAGRSLSAVTIAGSLLLTNLSTEQIVGLNGDAFTDGILVMAWETLAALAMVITAIFLLPRYLKGGLTTIPQFLERRYDTTTKAITSGLFLSGYAIILLPIVLYTGAVAINTMFDVPEMLGVSEFASIWICVFSIGIIGSIYAVFGGLKAVAVSDTINALGLLIGGLIIPVLGLMAIGDGSITNGLTILMQENPEKFDAIGSSESKIPFATIFTGMMLVQLFYWGTNQAIIQRALGAKSLKEGQKGLLLASFIKILGPIIVVLPGIIAFHMFGDTLTKADQAYPTLVKAVLPLSLVGFFAAVIFGAILSSFNSALNSSVTLYGIDIYSEYVKKGASEKEVVNAGKRFGIFLALFAMLIAPFLYYTESIFSYLQKANGCYSIPILTIIVVGYLTKRVPAIAAKVAIISGALIYLAYVILDSTILKGAFPHFLHIMAMVFVFNIALMLIIGKLYPQETPYEQKYTKEVDITPWKSAYAVGGVVCAIVIGVYIYFS</sequence>
<evidence type="ECO:0000256" key="1">
    <source>
        <dbReference type="ARBA" id="ARBA00004141"/>
    </source>
</evidence>
<comment type="subcellular location">
    <subcellularLocation>
        <location evidence="1">Membrane</location>
        <topology evidence="1">Multi-pass membrane protein</topology>
    </subcellularLocation>
</comment>
<evidence type="ECO:0000313" key="9">
    <source>
        <dbReference type="Proteomes" id="UP000315540"/>
    </source>
</evidence>
<comment type="similarity">
    <text evidence="2 6">Belongs to the sodium:solute symporter (SSF) (TC 2.A.21) family.</text>
</comment>
<evidence type="ECO:0000256" key="3">
    <source>
        <dbReference type="ARBA" id="ARBA00022692"/>
    </source>
</evidence>
<dbReference type="OrthoDB" id="9814523at2"/>
<feature type="transmembrane region" description="Helical" evidence="7">
    <location>
        <begin position="431"/>
        <end position="450"/>
    </location>
</feature>
<organism evidence="8 9">
    <name type="scientific">Aquimarina algicola</name>
    <dbReference type="NCBI Taxonomy" id="2589995"/>
    <lineage>
        <taxon>Bacteria</taxon>
        <taxon>Pseudomonadati</taxon>
        <taxon>Bacteroidota</taxon>
        <taxon>Flavobacteriia</taxon>
        <taxon>Flavobacteriales</taxon>
        <taxon>Flavobacteriaceae</taxon>
        <taxon>Aquimarina</taxon>
    </lineage>
</organism>
<dbReference type="RefSeq" id="WP_140595321.1">
    <property type="nucleotide sequence ID" value="NZ_VFWZ01000006.1"/>
</dbReference>
<feature type="transmembrane region" description="Helical" evidence="7">
    <location>
        <begin position="403"/>
        <end position="424"/>
    </location>
</feature>
<feature type="transmembrane region" description="Helical" evidence="7">
    <location>
        <begin position="6"/>
        <end position="22"/>
    </location>
</feature>
<evidence type="ECO:0000256" key="6">
    <source>
        <dbReference type="RuleBase" id="RU362091"/>
    </source>
</evidence>
<dbReference type="Proteomes" id="UP000315540">
    <property type="component" value="Unassembled WGS sequence"/>
</dbReference>
<feature type="transmembrane region" description="Helical" evidence="7">
    <location>
        <begin position="116"/>
        <end position="138"/>
    </location>
</feature>
<dbReference type="EMBL" id="VFWZ01000006">
    <property type="protein sequence ID" value="TPN84013.1"/>
    <property type="molecule type" value="Genomic_DNA"/>
</dbReference>
<feature type="transmembrane region" description="Helical" evidence="7">
    <location>
        <begin position="239"/>
        <end position="258"/>
    </location>
</feature>
<feature type="transmembrane region" description="Helical" evidence="7">
    <location>
        <begin position="462"/>
        <end position="484"/>
    </location>
</feature>
<feature type="transmembrane region" description="Helical" evidence="7">
    <location>
        <begin position="279"/>
        <end position="301"/>
    </location>
</feature>
<dbReference type="Gene3D" id="1.20.1730.10">
    <property type="entry name" value="Sodium/glucose cotransporter"/>
    <property type="match status" value="1"/>
</dbReference>
<dbReference type="NCBIfam" id="NF007790">
    <property type="entry name" value="PRK10484.1"/>
    <property type="match status" value="1"/>
</dbReference>
<dbReference type="PANTHER" id="PTHR11819">
    <property type="entry name" value="SOLUTE CARRIER FAMILY 5"/>
    <property type="match status" value="1"/>
</dbReference>